<accession>A0ABV2RDQ6</accession>
<evidence type="ECO:0000313" key="4">
    <source>
        <dbReference type="Proteomes" id="UP001549313"/>
    </source>
</evidence>
<feature type="chain" id="PRO_5046318309" evidence="2">
    <location>
        <begin position="23"/>
        <end position="175"/>
    </location>
</feature>
<sequence length="175" mass="17643">MRLLSIAAVGLFSLAGCSPSSAESASTETTEASQPPALTTSQDAKPKAKSAAGAPDALFERAEPARATLALNKEGSVWRVSLRAGGVPNGAATAADCELQAIGPQDADGVIAARVVPFEGELNDITAADIGANPPVIQVRVGPEGIFVEDGGAAGRFCGMGSDIDGFYRRLGSAD</sequence>
<dbReference type="PROSITE" id="PS51257">
    <property type="entry name" value="PROKAR_LIPOPROTEIN"/>
    <property type="match status" value="1"/>
</dbReference>
<proteinExistence type="predicted"/>
<keyword evidence="4" id="KW-1185">Reference proteome</keyword>
<reference evidence="3 4" key="1">
    <citation type="submission" date="2024-06" db="EMBL/GenBank/DDBJ databases">
        <title>Sorghum-associated microbial communities from plants grown in Nebraska, USA.</title>
        <authorList>
            <person name="Schachtman D."/>
        </authorList>
    </citation>
    <scope>NUCLEOTIDE SEQUENCE [LARGE SCALE GENOMIC DNA]</scope>
    <source>
        <strain evidence="3 4">2814</strain>
    </source>
</reference>
<keyword evidence="2" id="KW-0732">Signal</keyword>
<feature type="signal peptide" evidence="2">
    <location>
        <begin position="1"/>
        <end position="22"/>
    </location>
</feature>
<feature type="region of interest" description="Disordered" evidence="1">
    <location>
        <begin position="17"/>
        <end position="55"/>
    </location>
</feature>
<protein>
    <submittedName>
        <fullName evidence="3">Uncharacterized protein</fullName>
    </submittedName>
</protein>
<comment type="caution">
    <text evidence="3">The sequence shown here is derived from an EMBL/GenBank/DDBJ whole genome shotgun (WGS) entry which is preliminary data.</text>
</comment>
<dbReference type="RefSeq" id="WP_354089010.1">
    <property type="nucleotide sequence ID" value="NZ_JBEPTF010000002.1"/>
</dbReference>
<evidence type="ECO:0000256" key="2">
    <source>
        <dbReference type="SAM" id="SignalP"/>
    </source>
</evidence>
<evidence type="ECO:0000313" key="3">
    <source>
        <dbReference type="EMBL" id="MET4684057.1"/>
    </source>
</evidence>
<feature type="compositionally biased region" description="Low complexity" evidence="1">
    <location>
        <begin position="20"/>
        <end position="33"/>
    </location>
</feature>
<dbReference type="EMBL" id="JBEPTF010000002">
    <property type="protein sequence ID" value="MET4684057.1"/>
    <property type="molecule type" value="Genomic_DNA"/>
</dbReference>
<name>A0ABV2RDQ6_9CAUL</name>
<gene>
    <name evidence="3" type="ORF">ABIE19_001987</name>
</gene>
<organism evidence="3 4">
    <name type="scientific">Brevundimonas faecalis</name>
    <dbReference type="NCBI Taxonomy" id="947378"/>
    <lineage>
        <taxon>Bacteria</taxon>
        <taxon>Pseudomonadati</taxon>
        <taxon>Pseudomonadota</taxon>
        <taxon>Alphaproteobacteria</taxon>
        <taxon>Caulobacterales</taxon>
        <taxon>Caulobacteraceae</taxon>
        <taxon>Brevundimonas</taxon>
    </lineage>
</organism>
<evidence type="ECO:0000256" key="1">
    <source>
        <dbReference type="SAM" id="MobiDB-lite"/>
    </source>
</evidence>
<dbReference type="Proteomes" id="UP001549313">
    <property type="component" value="Unassembled WGS sequence"/>
</dbReference>